<dbReference type="GO" id="GO:0005737">
    <property type="term" value="C:cytoplasm"/>
    <property type="evidence" value="ECO:0007669"/>
    <property type="project" value="TreeGrafter"/>
</dbReference>
<evidence type="ECO:0000256" key="4">
    <source>
        <dbReference type="ARBA" id="ARBA00022989"/>
    </source>
</evidence>
<accession>A0A7S0DX08</accession>
<dbReference type="EMBL" id="HBEO01001718">
    <property type="protein sequence ID" value="CAD8467202.1"/>
    <property type="molecule type" value="Transcribed_RNA"/>
</dbReference>
<evidence type="ECO:0000256" key="3">
    <source>
        <dbReference type="ARBA" id="ARBA00022692"/>
    </source>
</evidence>
<evidence type="ECO:0000256" key="2">
    <source>
        <dbReference type="ARBA" id="ARBA00006824"/>
    </source>
</evidence>
<evidence type="ECO:0000256" key="6">
    <source>
        <dbReference type="RuleBase" id="RU363053"/>
    </source>
</evidence>
<comment type="similarity">
    <text evidence="2 6">Belongs to the peroxisomal membrane protein PXMP2/4 family.</text>
</comment>
<evidence type="ECO:0008006" key="9">
    <source>
        <dbReference type="Google" id="ProtNLM"/>
    </source>
</evidence>
<proteinExistence type="inferred from homology"/>
<comment type="subcellular location">
    <subcellularLocation>
        <location evidence="1">Membrane</location>
        <topology evidence="1">Multi-pass membrane protein</topology>
    </subcellularLocation>
</comment>
<protein>
    <recommendedName>
        <fullName evidence="9">Peroxisomal membrane protein MPV17</fullName>
    </recommendedName>
</protein>
<feature type="transmembrane region" description="Helical" evidence="6">
    <location>
        <begin position="175"/>
        <end position="196"/>
    </location>
</feature>
<sequence>MARAPLLVLVLGAASMAEAFALTHDMATSRSFARLGAVRFMRGPSSVPKTTEMAMAGGSGGGIRLRGGGGGGGGDNNGGSLPERYWAKYLELLDKNPLATRMATGFVIGLVGDIISQITAGIKLSELDIKRLLVFSSWGGFGFTPIAYKWYNIIEATVPATIAMRGVWKMAMDQILFPPVITAFTFFMLTMIEGVLSGFSLTMNKGFQQTAGVQQSISQLADHAVSKVKHDLVPTLITNYKVWPAVQILNFSIVPVKLQVLFVNCVAVWWNFVLSMTQHS</sequence>
<dbReference type="AlphaFoldDB" id="A0A7S0DX08"/>
<keyword evidence="7" id="KW-0732">Signal</keyword>
<dbReference type="Pfam" id="PF04117">
    <property type="entry name" value="Mpv17_PMP22"/>
    <property type="match status" value="1"/>
</dbReference>
<dbReference type="PANTHER" id="PTHR11266">
    <property type="entry name" value="PEROXISOMAL MEMBRANE PROTEIN 2, PXMP2 MPV17"/>
    <property type="match status" value="1"/>
</dbReference>
<feature type="signal peptide" evidence="7">
    <location>
        <begin position="1"/>
        <end position="21"/>
    </location>
</feature>
<keyword evidence="3 6" id="KW-0812">Transmembrane</keyword>
<evidence type="ECO:0000256" key="5">
    <source>
        <dbReference type="ARBA" id="ARBA00023136"/>
    </source>
</evidence>
<name>A0A7S0DX08_9CRYP</name>
<keyword evidence="4 6" id="KW-1133">Transmembrane helix</keyword>
<keyword evidence="5 6" id="KW-0472">Membrane</keyword>
<dbReference type="PANTHER" id="PTHR11266:SF17">
    <property type="entry name" value="PROTEIN MPV17"/>
    <property type="match status" value="1"/>
</dbReference>
<gene>
    <name evidence="8" type="ORF">HPHI1048_LOCUS1236</name>
</gene>
<feature type="transmembrane region" description="Helical" evidence="6">
    <location>
        <begin position="132"/>
        <end position="151"/>
    </location>
</feature>
<dbReference type="GO" id="GO:0016020">
    <property type="term" value="C:membrane"/>
    <property type="evidence" value="ECO:0007669"/>
    <property type="project" value="UniProtKB-SubCell"/>
</dbReference>
<evidence type="ECO:0000313" key="8">
    <source>
        <dbReference type="EMBL" id="CAD8467202.1"/>
    </source>
</evidence>
<reference evidence="8" key="1">
    <citation type="submission" date="2021-01" db="EMBL/GenBank/DDBJ databases">
        <authorList>
            <person name="Corre E."/>
            <person name="Pelletier E."/>
            <person name="Niang G."/>
            <person name="Scheremetjew M."/>
            <person name="Finn R."/>
            <person name="Kale V."/>
            <person name="Holt S."/>
            <person name="Cochrane G."/>
            <person name="Meng A."/>
            <person name="Brown T."/>
            <person name="Cohen L."/>
        </authorList>
    </citation>
    <scope>NUCLEOTIDE SEQUENCE</scope>
    <source>
        <strain evidence="8">CCMP325</strain>
    </source>
</reference>
<dbReference type="InterPro" id="IPR007248">
    <property type="entry name" value="Mpv17_PMP22"/>
</dbReference>
<evidence type="ECO:0000256" key="1">
    <source>
        <dbReference type="ARBA" id="ARBA00004141"/>
    </source>
</evidence>
<feature type="chain" id="PRO_5031061444" description="Peroxisomal membrane protein MPV17" evidence="7">
    <location>
        <begin position="22"/>
        <end position="280"/>
    </location>
</feature>
<organism evidence="8">
    <name type="scientific">Hanusia phi</name>
    <dbReference type="NCBI Taxonomy" id="3032"/>
    <lineage>
        <taxon>Eukaryota</taxon>
        <taxon>Cryptophyceae</taxon>
        <taxon>Pyrenomonadales</taxon>
        <taxon>Geminigeraceae</taxon>
        <taxon>Hanusia</taxon>
    </lineage>
</organism>
<evidence type="ECO:0000256" key="7">
    <source>
        <dbReference type="SAM" id="SignalP"/>
    </source>
</evidence>